<dbReference type="OrthoDB" id="9806213at2"/>
<evidence type="ECO:0000313" key="4">
    <source>
        <dbReference type="Proteomes" id="UP000481030"/>
    </source>
</evidence>
<dbReference type="InterPro" id="IPR018891">
    <property type="entry name" value="AIPR_C"/>
</dbReference>
<dbReference type="EMBL" id="WBOS01000009">
    <property type="protein sequence ID" value="KAB2332231.1"/>
    <property type="molecule type" value="Genomic_DNA"/>
</dbReference>
<gene>
    <name evidence="3" type="ORF">F7731_16790</name>
</gene>
<proteinExistence type="predicted"/>
<organism evidence="3 4">
    <name type="scientific">Cytobacillus depressus</name>
    <dbReference type="NCBI Taxonomy" id="1602942"/>
    <lineage>
        <taxon>Bacteria</taxon>
        <taxon>Bacillati</taxon>
        <taxon>Bacillota</taxon>
        <taxon>Bacilli</taxon>
        <taxon>Bacillales</taxon>
        <taxon>Bacillaceae</taxon>
        <taxon>Cytobacillus</taxon>
    </lineage>
</organism>
<dbReference type="Proteomes" id="UP000481030">
    <property type="component" value="Unassembled WGS sequence"/>
</dbReference>
<comment type="caution">
    <text evidence="3">The sequence shown here is derived from an EMBL/GenBank/DDBJ whole genome shotgun (WGS) entry which is preliminary data.</text>
</comment>
<dbReference type="Pfam" id="PF10592">
    <property type="entry name" value="AIPR"/>
    <property type="match status" value="1"/>
</dbReference>
<dbReference type="InterPro" id="IPR055101">
    <property type="entry name" value="AIPR_N"/>
</dbReference>
<dbReference type="RefSeq" id="WP_151535961.1">
    <property type="nucleotide sequence ID" value="NZ_WBOS01000009.1"/>
</dbReference>
<feature type="domain" description="Abortive infection phage resistance protein N-terminal" evidence="2">
    <location>
        <begin position="42"/>
        <end position="178"/>
    </location>
</feature>
<feature type="domain" description="Abortive phage infection protein C-terminal" evidence="1">
    <location>
        <begin position="240"/>
        <end position="584"/>
    </location>
</feature>
<keyword evidence="4" id="KW-1185">Reference proteome</keyword>
<name>A0A6L3V1Q7_9BACI</name>
<protein>
    <submittedName>
        <fullName evidence="3">AIPR family protein</fullName>
    </submittedName>
</protein>
<evidence type="ECO:0000259" key="2">
    <source>
        <dbReference type="Pfam" id="PF22879"/>
    </source>
</evidence>
<accession>A0A6L3V1Q7</accession>
<evidence type="ECO:0000259" key="1">
    <source>
        <dbReference type="Pfam" id="PF10592"/>
    </source>
</evidence>
<dbReference type="Pfam" id="PF22879">
    <property type="entry name" value="AIPR_N"/>
    <property type="match status" value="1"/>
</dbReference>
<dbReference type="AlphaFoldDB" id="A0A6L3V1Q7"/>
<sequence>MNETKRKLDYYNEFIDTVEQKGRVLGSRQTPFLQEVLPYINSEDEPALIFFSKKETKIQLNGYLFQEENNTLSLYVVEYEPFLEEDELPVANMTSLKEYANKAKRFYTNAESILQFADRSMEYHDVTKMIVDKRDEIEEVNIFVITSKFYLSNKPIDLIIPGVETVNVHVWDMDRIFKLSEAEQGIREFDIHFKSEYGLALQMMQVPNNMKQGLIDCYIGVIPAKLLAKLYDDWGPKLVERNVRSFLQARGGTNKGIRDTLKVESQRELFVAYNNGISSVAKAGDIEQIGDTNLYKINTLTSWQIVNGGQTTASIHQAYKNDIDLEGVYIQAKLTILNVPEEIENIDVQMDRHALEDEMIAKISEYANTQNKINKSDLLANTRFMSDLEKLSRNVWIPTQDNRKEESKWYFERARGQYMVDISRRSKGKEQTAFKKIYPKENVITKVEMAKYFMSWEGFPHVSSKGGEEAFKRFMDLNSQYWKQSSVTNDEGEVTKSILNIDSDYYKKLIARRIINAFITRIVESMNLKGYRANVIYYTVAMLSHLYYEEINLMEIWQQQALSEKWEDIVRTIANNALNYLRESAGDQNVTQWAKKEDCWKGFIKESAVVLSGMV</sequence>
<evidence type="ECO:0000313" key="3">
    <source>
        <dbReference type="EMBL" id="KAB2332231.1"/>
    </source>
</evidence>
<reference evidence="3 4" key="1">
    <citation type="journal article" date="2016" name="Antonie Van Leeuwenhoek">
        <title>Bacillus depressus sp. nov., isolated from soil of a sunflower field.</title>
        <authorList>
            <person name="Wei X."/>
            <person name="Xin D."/>
            <person name="Xin Y."/>
            <person name="Zhang H."/>
            <person name="Wang T."/>
            <person name="Zhang J."/>
        </authorList>
    </citation>
    <scope>NUCLEOTIDE SEQUENCE [LARGE SCALE GENOMIC DNA]</scope>
    <source>
        <strain evidence="3 4">BZ1</strain>
    </source>
</reference>